<evidence type="ECO:0000313" key="3">
    <source>
        <dbReference type="EMBL" id="QHN33590.1"/>
    </source>
</evidence>
<dbReference type="PIRSF" id="PIRSF002741">
    <property type="entry name" value="MppA"/>
    <property type="match status" value="1"/>
</dbReference>
<evidence type="ECO:0000313" key="4">
    <source>
        <dbReference type="Proteomes" id="UP001059836"/>
    </source>
</evidence>
<dbReference type="PANTHER" id="PTHR30290:SF65">
    <property type="entry name" value="MONOACYL PHOSPHATIDYLINOSITOL TETRAMANNOSIDE-BINDING PROTEIN LPQW-RELATED"/>
    <property type="match status" value="1"/>
</dbReference>
<dbReference type="PANTHER" id="PTHR30290">
    <property type="entry name" value="PERIPLASMIC BINDING COMPONENT OF ABC TRANSPORTER"/>
    <property type="match status" value="1"/>
</dbReference>
<evidence type="ECO:0000259" key="2">
    <source>
        <dbReference type="Pfam" id="PF00496"/>
    </source>
</evidence>
<dbReference type="InterPro" id="IPR039424">
    <property type="entry name" value="SBP_5"/>
</dbReference>
<evidence type="ECO:0000256" key="1">
    <source>
        <dbReference type="SAM" id="SignalP"/>
    </source>
</evidence>
<keyword evidence="4" id="KW-1185">Reference proteome</keyword>
<feature type="chain" id="PRO_5046758669" evidence="1">
    <location>
        <begin position="23"/>
        <end position="489"/>
    </location>
</feature>
<dbReference type="SUPFAM" id="SSF53850">
    <property type="entry name" value="Periplasmic binding protein-like II"/>
    <property type="match status" value="1"/>
</dbReference>
<dbReference type="PROSITE" id="PS51257">
    <property type="entry name" value="PROKAR_LIPOPROTEIN"/>
    <property type="match status" value="1"/>
</dbReference>
<feature type="signal peptide" evidence="1">
    <location>
        <begin position="1"/>
        <end position="22"/>
    </location>
</feature>
<dbReference type="Pfam" id="PF00496">
    <property type="entry name" value="SBP_bac_5"/>
    <property type="match status" value="1"/>
</dbReference>
<dbReference type="RefSeq" id="WP_213245763.1">
    <property type="nucleotide sequence ID" value="NZ_CP045806.1"/>
</dbReference>
<sequence length="489" mass="51943">MRSLRSVCLAVAALLIVAGCGGDDPGPERLRYAYGFSPVAALSPYSDDAATTYGIGATESLVFLDPDGTAKPRLAESWTQINSTTWNFVIRDGVRFHDGTAMTARAVADSLTHAVKAEPQPRALTGIEMSVAVVDDKTVAITTKEPDPVLVSRMSSPELVILAEGAYSNPNQPSPVGMGTGPYQITKLDGTSGATLAAFDDYWGGDPGFEGVDVSFVADGDSRSSALKAGQVDVAFSLPASKLRTFSADELIAVPLPRTVALHLTQSSPVFSDPGARETARAAIDELDFAATVYDGFADDADGLFAPKVSTWAANRPATRFPNSTAVKGKSVSLATFSNRPEMSEMATVIADTWRSVGLDVKVTVGDYDQLEGDFLSGKFDAVIMSRSYGYDNPDPIGYLQSDFGCAGSYNISRFCDRTIDADLADAATKTDAAARYRVAVDVEHRLLSTVAVIPLIHDRTQFGIGKGLTGLAEDPWERAVITVDTKFD</sequence>
<feature type="domain" description="Solute-binding protein family 5" evidence="2">
    <location>
        <begin position="70"/>
        <end position="410"/>
    </location>
</feature>
<gene>
    <name evidence="3" type="ORF">GII31_00385</name>
</gene>
<reference evidence="3" key="1">
    <citation type="journal article" date="2021" name="Nat. Microbiol.">
        <title>Cocultivation of an ultrasmall environmental parasitic bacterium with lytic ability against bacteria associated with wastewater foams.</title>
        <authorList>
            <person name="Batinovic S."/>
            <person name="Rose J.J.A."/>
            <person name="Ratcliffe J."/>
            <person name="Seviour R.J."/>
            <person name="Petrovski S."/>
        </authorList>
    </citation>
    <scope>NUCLEOTIDE SEQUENCE</scope>
    <source>
        <strain evidence="3">CON9</strain>
    </source>
</reference>
<dbReference type="Gene3D" id="3.40.190.10">
    <property type="entry name" value="Periplasmic binding protein-like II"/>
    <property type="match status" value="1"/>
</dbReference>
<proteinExistence type="predicted"/>
<protein>
    <submittedName>
        <fullName evidence="3">ABC transporter substrate-binding protein</fullName>
    </submittedName>
</protein>
<dbReference type="InterPro" id="IPR030678">
    <property type="entry name" value="Peptide/Ni-bd"/>
</dbReference>
<accession>A0ABX6IE66</accession>
<dbReference type="Gene3D" id="3.10.105.10">
    <property type="entry name" value="Dipeptide-binding Protein, Domain 3"/>
    <property type="match status" value="1"/>
</dbReference>
<keyword evidence="1" id="KW-0732">Signal</keyword>
<dbReference type="Proteomes" id="UP001059836">
    <property type="component" value="Chromosome"/>
</dbReference>
<name>A0ABX6IE66_9ACTN</name>
<organism evidence="3 4">
    <name type="scientific">Gordonia pseudamarae</name>
    <dbReference type="NCBI Taxonomy" id="2831662"/>
    <lineage>
        <taxon>Bacteria</taxon>
        <taxon>Bacillati</taxon>
        <taxon>Actinomycetota</taxon>
        <taxon>Actinomycetes</taxon>
        <taxon>Mycobacteriales</taxon>
        <taxon>Gordoniaceae</taxon>
        <taxon>Gordonia</taxon>
    </lineage>
</organism>
<dbReference type="EMBL" id="CP045809">
    <property type="protein sequence ID" value="QHN33590.1"/>
    <property type="molecule type" value="Genomic_DNA"/>
</dbReference>
<dbReference type="InterPro" id="IPR000914">
    <property type="entry name" value="SBP_5_dom"/>
</dbReference>